<name>A0A9N9YW83_9HYPO</name>
<evidence type="ECO:0000256" key="1">
    <source>
        <dbReference type="ARBA" id="ARBA00023242"/>
    </source>
</evidence>
<dbReference type="PRINTS" id="PR00755">
    <property type="entry name" value="AFLATOXINBRP"/>
</dbReference>
<protein>
    <recommendedName>
        <fullName evidence="2">Zn(2)-C6 fungal-type domain-containing protein</fullName>
    </recommendedName>
</protein>
<comment type="caution">
    <text evidence="3">The sequence shown here is derived from an EMBL/GenBank/DDBJ whole genome shotgun (WGS) entry which is preliminary data.</text>
</comment>
<dbReference type="PROSITE" id="PS50048">
    <property type="entry name" value="ZN2_CY6_FUNGAL_2"/>
    <property type="match status" value="1"/>
</dbReference>
<keyword evidence="4" id="KW-1185">Reference proteome</keyword>
<reference evidence="3 4" key="2">
    <citation type="submission" date="2021-10" db="EMBL/GenBank/DDBJ databases">
        <authorList>
            <person name="Piombo E."/>
        </authorList>
    </citation>
    <scope>NUCLEOTIDE SEQUENCE [LARGE SCALE GENOMIC DNA]</scope>
</reference>
<dbReference type="InterPro" id="IPR001138">
    <property type="entry name" value="Zn2Cys6_DnaBD"/>
</dbReference>
<dbReference type="CDD" id="cd00067">
    <property type="entry name" value="GAL4"/>
    <property type="match status" value="1"/>
</dbReference>
<dbReference type="Pfam" id="PF00172">
    <property type="entry name" value="Zn_clus"/>
    <property type="match status" value="1"/>
</dbReference>
<evidence type="ECO:0000313" key="3">
    <source>
        <dbReference type="EMBL" id="CAH0039838.1"/>
    </source>
</evidence>
<gene>
    <name evidence="3" type="ORF">CSOL1703_00003751</name>
</gene>
<dbReference type="Gene3D" id="4.10.240.10">
    <property type="entry name" value="Zn(2)-C6 fungal-type DNA-binding domain"/>
    <property type="match status" value="1"/>
</dbReference>
<dbReference type="EMBL" id="CABFOC020000002">
    <property type="protein sequence ID" value="CAH0039838.1"/>
    <property type="molecule type" value="Genomic_DNA"/>
</dbReference>
<sequence length="377" mass="38480">MAPEKPPATVGTKLKDSCDACSAFKVRCTKEKPICSRCCKMKRSCRYSPARRAGRPHRSNSSFVSKLGSRASLISAAPEQGGGGPDGILQLSMTINQQQQHALVGTEGAHGNSRTAAAAAAAASRRNVYPSLTLGSGNGGEAWAGLQPPLTPWSEGVMELSLPRPLPASSSSSSCPSSAVAVHTSAMTPSPSSCRSASTSGTDPAAMCGTSAAATGTTIAGGVCCASDCVDCSTIALNVLESLTAARPFSPASPVTTAQGISVADSIKVVGQILICPCSQRHEVAMLAASVCSTLLDALEHGLGHLTCASQLVQMTQELQHMAALVGQFSGRYADGVREQQAEALVASALKLRLRGLINTVSGAMARTGDSLGLAPR</sequence>
<dbReference type="PROSITE" id="PS00463">
    <property type="entry name" value="ZN2_CY6_FUNGAL_1"/>
    <property type="match status" value="1"/>
</dbReference>
<dbReference type="GO" id="GO:0008270">
    <property type="term" value="F:zinc ion binding"/>
    <property type="evidence" value="ECO:0007669"/>
    <property type="project" value="InterPro"/>
</dbReference>
<evidence type="ECO:0000313" key="4">
    <source>
        <dbReference type="Proteomes" id="UP000775872"/>
    </source>
</evidence>
<dbReference type="Proteomes" id="UP000775872">
    <property type="component" value="Unassembled WGS sequence"/>
</dbReference>
<dbReference type="OrthoDB" id="2943660at2759"/>
<accession>A0A9N9YW83</accession>
<keyword evidence="1" id="KW-0539">Nucleus</keyword>
<organism evidence="3 4">
    <name type="scientific">Clonostachys solani</name>
    <dbReference type="NCBI Taxonomy" id="160281"/>
    <lineage>
        <taxon>Eukaryota</taxon>
        <taxon>Fungi</taxon>
        <taxon>Dikarya</taxon>
        <taxon>Ascomycota</taxon>
        <taxon>Pezizomycotina</taxon>
        <taxon>Sordariomycetes</taxon>
        <taxon>Hypocreomycetidae</taxon>
        <taxon>Hypocreales</taxon>
        <taxon>Bionectriaceae</taxon>
        <taxon>Clonostachys</taxon>
    </lineage>
</organism>
<dbReference type="AlphaFoldDB" id="A0A9N9YW83"/>
<evidence type="ECO:0000259" key="2">
    <source>
        <dbReference type="PROSITE" id="PS50048"/>
    </source>
</evidence>
<dbReference type="SMART" id="SM00066">
    <property type="entry name" value="GAL4"/>
    <property type="match status" value="1"/>
</dbReference>
<feature type="domain" description="Zn(2)-C6 fungal-type" evidence="2">
    <location>
        <begin position="17"/>
        <end position="47"/>
    </location>
</feature>
<dbReference type="InterPro" id="IPR036864">
    <property type="entry name" value="Zn2-C6_fun-type_DNA-bd_sf"/>
</dbReference>
<dbReference type="SUPFAM" id="SSF57701">
    <property type="entry name" value="Zn2/Cys6 DNA-binding domain"/>
    <property type="match status" value="1"/>
</dbReference>
<proteinExistence type="predicted"/>
<reference evidence="4" key="1">
    <citation type="submission" date="2019-06" db="EMBL/GenBank/DDBJ databases">
        <authorList>
            <person name="Broberg M."/>
        </authorList>
    </citation>
    <scope>NUCLEOTIDE SEQUENCE [LARGE SCALE GENOMIC DNA]</scope>
</reference>
<dbReference type="GO" id="GO:0000981">
    <property type="term" value="F:DNA-binding transcription factor activity, RNA polymerase II-specific"/>
    <property type="evidence" value="ECO:0007669"/>
    <property type="project" value="InterPro"/>
</dbReference>